<feature type="domain" description="Superoxide dismutase copper/zinc binding" evidence="2">
    <location>
        <begin position="144"/>
        <end position="186"/>
    </location>
</feature>
<keyword evidence="1" id="KW-0479">Metal-binding</keyword>
<dbReference type="PROSITE" id="PS00087">
    <property type="entry name" value="SOD_CU_ZN_1"/>
    <property type="match status" value="1"/>
</dbReference>
<dbReference type="InterPro" id="IPR036423">
    <property type="entry name" value="SOD-like_Cu/Zn_dom_sf"/>
</dbReference>
<dbReference type="AlphaFoldDB" id="A0A1R1PM45"/>
<dbReference type="SUPFAM" id="SSF49329">
    <property type="entry name" value="Cu,Zn superoxide dismutase-like"/>
    <property type="match status" value="1"/>
</dbReference>
<dbReference type="CDD" id="cd00305">
    <property type="entry name" value="Cu-Zn_Superoxide_Dismutase"/>
    <property type="match status" value="1"/>
</dbReference>
<comment type="similarity">
    <text evidence="1">Belongs to the Cu-Zn superoxide dismutase family.</text>
</comment>
<dbReference type="Proteomes" id="UP000188320">
    <property type="component" value="Unassembled WGS sequence"/>
</dbReference>
<dbReference type="Gene3D" id="2.60.40.200">
    <property type="entry name" value="Superoxide dismutase, copper/zinc binding domain"/>
    <property type="match status" value="2"/>
</dbReference>
<dbReference type="EC" id="1.15.1.1" evidence="1"/>
<dbReference type="Pfam" id="PF00080">
    <property type="entry name" value="Sod_Cu"/>
    <property type="match status" value="2"/>
</dbReference>
<keyword evidence="1" id="KW-0186">Copper</keyword>
<dbReference type="InterPro" id="IPR024134">
    <property type="entry name" value="SOD_Cu/Zn_/chaperone"/>
</dbReference>
<dbReference type="EMBL" id="LSSK01000756">
    <property type="protein sequence ID" value="OMH82035.1"/>
    <property type="molecule type" value="Genomic_DNA"/>
</dbReference>
<keyword evidence="1" id="KW-0560">Oxidoreductase</keyword>
<evidence type="ECO:0000313" key="4">
    <source>
        <dbReference type="Proteomes" id="UP000188320"/>
    </source>
</evidence>
<dbReference type="OrthoDB" id="2015551at2759"/>
<dbReference type="PROSITE" id="PS00332">
    <property type="entry name" value="SOD_CU_ZN_2"/>
    <property type="match status" value="1"/>
</dbReference>
<comment type="caution">
    <text evidence="3">The sequence shown here is derived from an EMBL/GenBank/DDBJ whole genome shotgun (WGS) entry which is preliminary data.</text>
</comment>
<evidence type="ECO:0000313" key="3">
    <source>
        <dbReference type="EMBL" id="OMH82035.1"/>
    </source>
</evidence>
<comment type="cofactor">
    <cofactor evidence="1">
        <name>Zn(2+)</name>
        <dbReference type="ChEBI" id="CHEBI:29105"/>
    </cofactor>
    <text evidence="1">Binds 1 zinc ion per subunit.</text>
</comment>
<accession>A0A1R1PM45</accession>
<dbReference type="GO" id="GO:0005507">
    <property type="term" value="F:copper ion binding"/>
    <property type="evidence" value="ECO:0007669"/>
    <property type="project" value="InterPro"/>
</dbReference>
<gene>
    <name evidence="3" type="ORF">AX774_g4499</name>
</gene>
<dbReference type="InterPro" id="IPR001424">
    <property type="entry name" value="SOD_Cu_Zn_dom"/>
</dbReference>
<sequence length="192" mass="20322">MVNASCIVVGAAKILGTIYFKQEAPGSVVKITGSLEGLTPGLHGFHIHEFGDTSNACMGAGTHYNPTGHVHGDVNDSARHVGDLGNISADDSGKATINIDDDGLNLYGPISIMGWHRWCDIAALCLHGYLPLLVFRIYVKKTNKTNNDFNRRGLVVHAQRDDLGKGGNSTSLETGNAGGRVGCCVIGYTKGE</sequence>
<keyword evidence="4" id="KW-1185">Reference proteome</keyword>
<organism evidence="3 4">
    <name type="scientific">Zancudomyces culisetae</name>
    <name type="common">Gut fungus</name>
    <name type="synonym">Smittium culisetae</name>
    <dbReference type="NCBI Taxonomy" id="1213189"/>
    <lineage>
        <taxon>Eukaryota</taxon>
        <taxon>Fungi</taxon>
        <taxon>Fungi incertae sedis</taxon>
        <taxon>Zoopagomycota</taxon>
        <taxon>Kickxellomycotina</taxon>
        <taxon>Harpellomycetes</taxon>
        <taxon>Harpellales</taxon>
        <taxon>Legeriomycetaceae</taxon>
        <taxon>Zancudomyces</taxon>
    </lineage>
</organism>
<evidence type="ECO:0000256" key="1">
    <source>
        <dbReference type="RuleBase" id="RU000393"/>
    </source>
</evidence>
<proteinExistence type="inferred from homology"/>
<protein>
    <recommendedName>
        <fullName evidence="1">Superoxide dismutase [Cu-Zn]</fullName>
        <ecNumber evidence="1">1.15.1.1</ecNumber>
    </recommendedName>
</protein>
<keyword evidence="1" id="KW-0862">Zinc</keyword>
<comment type="catalytic activity">
    <reaction evidence="1">
        <text>2 superoxide + 2 H(+) = H2O2 + O2</text>
        <dbReference type="Rhea" id="RHEA:20696"/>
        <dbReference type="ChEBI" id="CHEBI:15378"/>
        <dbReference type="ChEBI" id="CHEBI:15379"/>
        <dbReference type="ChEBI" id="CHEBI:16240"/>
        <dbReference type="ChEBI" id="CHEBI:18421"/>
        <dbReference type="EC" id="1.15.1.1"/>
    </reaction>
</comment>
<comment type="function">
    <text evidence="1">Destroys radicals which are normally produced within the cells and which are toxic to biological systems.</text>
</comment>
<evidence type="ECO:0000259" key="2">
    <source>
        <dbReference type="Pfam" id="PF00080"/>
    </source>
</evidence>
<feature type="domain" description="Superoxide dismutase copper/zinc binding" evidence="2">
    <location>
        <begin position="16"/>
        <end position="114"/>
    </location>
</feature>
<comment type="cofactor">
    <cofactor evidence="1">
        <name>Cu cation</name>
        <dbReference type="ChEBI" id="CHEBI:23378"/>
    </cofactor>
    <text evidence="1">Binds 1 copper ion per subunit.</text>
</comment>
<reference evidence="4" key="1">
    <citation type="submission" date="2017-01" db="EMBL/GenBank/DDBJ databases">
        <authorList>
            <person name="Wang Y."/>
            <person name="White M."/>
            <person name="Kvist S."/>
            <person name="Moncalvo J.-M."/>
        </authorList>
    </citation>
    <scope>NUCLEOTIDE SEQUENCE [LARGE SCALE GENOMIC DNA]</scope>
    <source>
        <strain evidence="4">COL-18-3</strain>
    </source>
</reference>
<dbReference type="InterPro" id="IPR018152">
    <property type="entry name" value="SOD_Cu/Zn_BS"/>
</dbReference>
<dbReference type="GO" id="GO:0004784">
    <property type="term" value="F:superoxide dismutase activity"/>
    <property type="evidence" value="ECO:0007669"/>
    <property type="project" value="UniProtKB-EC"/>
</dbReference>
<dbReference type="PANTHER" id="PTHR10003">
    <property type="entry name" value="SUPEROXIDE DISMUTASE CU-ZN -RELATED"/>
    <property type="match status" value="1"/>
</dbReference>
<name>A0A1R1PM45_ZANCU</name>
<dbReference type="PRINTS" id="PR00068">
    <property type="entry name" value="CUZNDISMTASE"/>
</dbReference>